<proteinExistence type="predicted"/>
<dbReference type="Proteomes" id="UP000237246">
    <property type="component" value="Unassembled WGS sequence"/>
</dbReference>
<reference evidence="2 3" key="1">
    <citation type="submission" date="2018-01" db="EMBL/GenBank/DDBJ databases">
        <title>Comparison of the Chinese Bamboo Partridge and Red Junglefowl genome sequences highlights the importance of demography in genome evolution.</title>
        <authorList>
            <person name="Tiley G.P."/>
            <person name="Kimball R.T."/>
            <person name="Braun E.L."/>
            <person name="Burleigh J.G."/>
        </authorList>
    </citation>
    <scope>NUCLEOTIDE SEQUENCE [LARGE SCALE GENOMIC DNA]</scope>
    <source>
        <strain evidence="2">RTK389</strain>
        <tissue evidence="2">Blood</tissue>
    </source>
</reference>
<keyword evidence="3" id="KW-1185">Reference proteome</keyword>
<keyword evidence="1" id="KW-0732">Signal</keyword>
<feature type="chain" id="PRO_5015188728" description="Secreted protein" evidence="1">
    <location>
        <begin position="16"/>
        <end position="62"/>
    </location>
</feature>
<feature type="signal peptide" evidence="1">
    <location>
        <begin position="1"/>
        <end position="15"/>
    </location>
</feature>
<protein>
    <recommendedName>
        <fullName evidence="4">Secreted protein</fullName>
    </recommendedName>
</protein>
<dbReference type="EMBL" id="PPHD01018711">
    <property type="protein sequence ID" value="POI28614.1"/>
    <property type="molecule type" value="Genomic_DNA"/>
</dbReference>
<evidence type="ECO:0000313" key="2">
    <source>
        <dbReference type="EMBL" id="POI28614.1"/>
    </source>
</evidence>
<organism evidence="2 3">
    <name type="scientific">Bambusicola thoracicus</name>
    <name type="common">Chinese bamboo-partridge</name>
    <name type="synonym">Perdix thoracica</name>
    <dbReference type="NCBI Taxonomy" id="9083"/>
    <lineage>
        <taxon>Eukaryota</taxon>
        <taxon>Metazoa</taxon>
        <taxon>Chordata</taxon>
        <taxon>Craniata</taxon>
        <taxon>Vertebrata</taxon>
        <taxon>Euteleostomi</taxon>
        <taxon>Archelosauria</taxon>
        <taxon>Archosauria</taxon>
        <taxon>Dinosauria</taxon>
        <taxon>Saurischia</taxon>
        <taxon>Theropoda</taxon>
        <taxon>Coelurosauria</taxon>
        <taxon>Aves</taxon>
        <taxon>Neognathae</taxon>
        <taxon>Galloanserae</taxon>
        <taxon>Galliformes</taxon>
        <taxon>Phasianidae</taxon>
        <taxon>Perdicinae</taxon>
        <taxon>Bambusicola</taxon>
    </lineage>
</organism>
<evidence type="ECO:0008006" key="4">
    <source>
        <dbReference type="Google" id="ProtNLM"/>
    </source>
</evidence>
<sequence length="62" mass="6915">MGRVWCCFLLAVTRGVPLWLRSSMRGNCSWLGLISVCRSCSASFSTSQSVRRQFSQASLLQV</sequence>
<accession>A0A2P4SWW6</accession>
<evidence type="ECO:0000256" key="1">
    <source>
        <dbReference type="SAM" id="SignalP"/>
    </source>
</evidence>
<comment type="caution">
    <text evidence="2">The sequence shown here is derived from an EMBL/GenBank/DDBJ whole genome shotgun (WGS) entry which is preliminary data.</text>
</comment>
<name>A0A2P4SWW6_BAMTH</name>
<gene>
    <name evidence="2" type="ORF">CIB84_007636</name>
</gene>
<evidence type="ECO:0000313" key="3">
    <source>
        <dbReference type="Proteomes" id="UP000237246"/>
    </source>
</evidence>
<dbReference type="AlphaFoldDB" id="A0A2P4SWW6"/>